<dbReference type="SMART" id="SM01126">
    <property type="entry name" value="DDE_Tnp_IS1595"/>
    <property type="match status" value="1"/>
</dbReference>
<gene>
    <name evidence="2" type="ORF">H257_09999</name>
</gene>
<dbReference type="OrthoDB" id="10052789at2759"/>
<dbReference type="GO" id="GO:0003676">
    <property type="term" value="F:nucleic acid binding"/>
    <property type="evidence" value="ECO:0007669"/>
    <property type="project" value="InterPro"/>
</dbReference>
<dbReference type="InterPro" id="IPR024445">
    <property type="entry name" value="Tnp_ISXO2-like"/>
</dbReference>
<proteinExistence type="predicted"/>
<dbReference type="GeneID" id="20811995"/>
<dbReference type="Gene3D" id="3.30.420.10">
    <property type="entry name" value="Ribonuclease H-like superfamily/Ribonuclease H"/>
    <property type="match status" value="1"/>
</dbReference>
<feature type="domain" description="ISXO2-like transposase" evidence="1">
    <location>
        <begin position="193"/>
        <end position="327"/>
    </location>
</feature>
<dbReference type="STRING" id="112090.W4G7G1"/>
<dbReference type="InterPro" id="IPR053164">
    <property type="entry name" value="IS1016-like_transposase"/>
</dbReference>
<reference evidence="2" key="1">
    <citation type="submission" date="2013-12" db="EMBL/GenBank/DDBJ databases">
        <title>The Genome Sequence of Aphanomyces astaci APO3.</title>
        <authorList>
            <consortium name="The Broad Institute Genomics Platform"/>
            <person name="Russ C."/>
            <person name="Tyler B."/>
            <person name="van West P."/>
            <person name="Dieguez-Uribeondo J."/>
            <person name="Young S.K."/>
            <person name="Zeng Q."/>
            <person name="Gargeya S."/>
            <person name="Fitzgerald M."/>
            <person name="Abouelleil A."/>
            <person name="Alvarado L."/>
            <person name="Chapman S.B."/>
            <person name="Gainer-Dewar J."/>
            <person name="Goldberg J."/>
            <person name="Griggs A."/>
            <person name="Gujja S."/>
            <person name="Hansen M."/>
            <person name="Howarth C."/>
            <person name="Imamovic A."/>
            <person name="Ireland A."/>
            <person name="Larimer J."/>
            <person name="McCowan C."/>
            <person name="Murphy C."/>
            <person name="Pearson M."/>
            <person name="Poon T.W."/>
            <person name="Priest M."/>
            <person name="Roberts A."/>
            <person name="Saif S."/>
            <person name="Shea T."/>
            <person name="Sykes S."/>
            <person name="Wortman J."/>
            <person name="Nusbaum C."/>
            <person name="Birren B."/>
        </authorList>
    </citation>
    <scope>NUCLEOTIDE SEQUENCE [LARGE SCALE GENOMIC DNA]</scope>
    <source>
        <strain evidence="2">APO3</strain>
    </source>
</reference>
<name>W4G7G1_APHAT</name>
<organism evidence="2">
    <name type="scientific">Aphanomyces astaci</name>
    <name type="common">Crayfish plague agent</name>
    <dbReference type="NCBI Taxonomy" id="112090"/>
    <lineage>
        <taxon>Eukaryota</taxon>
        <taxon>Sar</taxon>
        <taxon>Stramenopiles</taxon>
        <taxon>Oomycota</taxon>
        <taxon>Saprolegniomycetes</taxon>
        <taxon>Saprolegniales</taxon>
        <taxon>Verrucalvaceae</taxon>
        <taxon>Aphanomyces</taxon>
    </lineage>
</organism>
<evidence type="ECO:0000313" key="2">
    <source>
        <dbReference type="EMBL" id="ETV75580.1"/>
    </source>
</evidence>
<dbReference type="VEuPathDB" id="FungiDB:H257_09999"/>
<dbReference type="PANTHER" id="PTHR47163">
    <property type="entry name" value="DDE_TNP_IS1595 DOMAIN-CONTAINING PROTEIN"/>
    <property type="match status" value="1"/>
</dbReference>
<dbReference type="PANTHER" id="PTHR47163:SF2">
    <property type="entry name" value="SI:DKEY-17M8.2"/>
    <property type="match status" value="1"/>
</dbReference>
<evidence type="ECO:0000259" key="1">
    <source>
        <dbReference type="SMART" id="SM01126"/>
    </source>
</evidence>
<dbReference type="EMBL" id="KI913139">
    <property type="protein sequence ID" value="ETV75580.1"/>
    <property type="molecule type" value="Genomic_DNA"/>
</dbReference>
<sequence>MQTRKQYALAFTDVVSGSLIFDVMMDRVFLDEKWFYLRKVKSKCYLAPWEEVPKLSTKNKRFVPSVMFLTAVARPRVVDGTSLTANLVFGPSLNKSPHSGAATGARQEHVLLNRVFPSIFEKFPQTYQLIVVQHDTPHGIALDPDVVRASASHGRLQTLQQKMPAYTVDELITKVNAAYLNVPDESLNNMFNMLLAVKDTSSKSKKKSKYGRGEVYPDRWLFGGVDRATKRWFGILVGEDRTKPTLLALIKKHIRPGTLIMSDKSYVSTNEVHTFANNRDLQDMRYRHQCVNHTDNFVDPTSGAHTQRIECLWENQVKRLIKTMRGDIPKVRPERTEEGGWTYLDDQVNETLFERIFSMKHETHVKKVESESKMNEWLARVRHSRVSLSIYKYGNEMVTKDQFAEFNVTCIVSTKPRLFWSTQ</sequence>
<dbReference type="RefSeq" id="XP_009834711.1">
    <property type="nucleotide sequence ID" value="XM_009836409.1"/>
</dbReference>
<dbReference type="AlphaFoldDB" id="W4G7G1"/>
<protein>
    <recommendedName>
        <fullName evidence="1">ISXO2-like transposase domain-containing protein</fullName>
    </recommendedName>
</protein>
<dbReference type="InterPro" id="IPR036397">
    <property type="entry name" value="RNaseH_sf"/>
</dbReference>
<accession>W4G7G1</accession>